<dbReference type="SMART" id="SM00540">
    <property type="entry name" value="LEM"/>
    <property type="match status" value="1"/>
</dbReference>
<dbReference type="Ensembl" id="ENSFTIT00000012039.1">
    <property type="protein sequence ID" value="ENSFTIP00000011543.1"/>
    <property type="gene ID" value="ENSFTIG00000007724.1"/>
</dbReference>
<dbReference type="SUPFAM" id="SSF63451">
    <property type="entry name" value="LEM domain"/>
    <property type="match status" value="1"/>
</dbReference>
<dbReference type="InterPro" id="IPR011015">
    <property type="entry name" value="LEM/LEM-like_dom_sf"/>
</dbReference>
<feature type="compositionally biased region" description="Polar residues" evidence="1">
    <location>
        <begin position="529"/>
        <end position="543"/>
    </location>
</feature>
<feature type="region of interest" description="Disordered" evidence="1">
    <location>
        <begin position="146"/>
        <end position="224"/>
    </location>
</feature>
<feature type="compositionally biased region" description="Low complexity" evidence="1">
    <location>
        <begin position="497"/>
        <end position="515"/>
    </location>
</feature>
<dbReference type="PANTHER" id="PTHR46427">
    <property type="entry name" value="ANKYRIN REPEAT AND LEM DOMAIN-CONTAINING PROTEIN 1"/>
    <property type="match status" value="1"/>
</dbReference>
<feature type="domain" description="LEM" evidence="2">
    <location>
        <begin position="672"/>
        <end position="716"/>
    </location>
</feature>
<dbReference type="InterPro" id="IPR034998">
    <property type="entry name" value="ANKLE1"/>
</dbReference>
<dbReference type="Pfam" id="PF22945">
    <property type="entry name" value="LEM-3_GIY-YIG"/>
    <property type="match status" value="1"/>
</dbReference>
<feature type="region of interest" description="Disordered" evidence="1">
    <location>
        <begin position="314"/>
        <end position="343"/>
    </location>
</feature>
<dbReference type="Gene3D" id="1.10.720.40">
    <property type="match status" value="1"/>
</dbReference>
<feature type="compositionally biased region" description="Low complexity" evidence="1">
    <location>
        <begin position="423"/>
        <end position="437"/>
    </location>
</feature>
<dbReference type="GO" id="GO:0000724">
    <property type="term" value="P:double-strand break repair via homologous recombination"/>
    <property type="evidence" value="ECO:0007669"/>
    <property type="project" value="TreeGrafter"/>
</dbReference>
<feature type="compositionally biased region" description="Basic and acidic residues" evidence="1">
    <location>
        <begin position="632"/>
        <end position="652"/>
    </location>
</feature>
<dbReference type="GO" id="GO:0005654">
    <property type="term" value="C:nucleoplasm"/>
    <property type="evidence" value="ECO:0007669"/>
    <property type="project" value="TreeGrafter"/>
</dbReference>
<feature type="region of interest" description="Disordered" evidence="1">
    <location>
        <begin position="716"/>
        <end position="735"/>
    </location>
</feature>
<dbReference type="PROSITE" id="PS50954">
    <property type="entry name" value="LEM"/>
    <property type="match status" value="1"/>
</dbReference>
<feature type="region of interest" description="Disordered" evidence="1">
    <location>
        <begin position="423"/>
        <end position="665"/>
    </location>
</feature>
<evidence type="ECO:0000313" key="4">
    <source>
        <dbReference type="Proteomes" id="UP000694562"/>
    </source>
</evidence>
<dbReference type="OrthoDB" id="1601181at2759"/>
<sequence>MPHITASWGGHRCHRLLQKKQGGLELQGQDGKQAADLAWIPWDSQRAWGWPPEEDPGGPGWSLSFLTEDGTEDGGSSGPLSSTHRSWLEELELGGSSGLGEPPFPQGCPLEPPSPSVPSLAPWPQVDPGRSALPLQPLASSTLLSAGDELGEGSQSRIMGGRMGGPPWVVPKPGAGDSPRPSRQQEFGPGGSLSSPQPQHCSGVLGGHRAPPRAPLLRGGQSSHSVVCWGPGDGDILGAVAQHCPGVPWGPGMGIATPAAPAWGAAVPGVGDRDHSSLGDSSSASERFVSALETLEPSKDGGCPGARHCCSPQPKAPELGEAHSPTAAAAEELPPASPPSVGNFAGGLRAAPCEDGSDVGDVGELLAQLQGCSLRGSPPHAPGPLCSPASLTAEDVTLRRCHFTPRTKSRLQAFAARLKAAAAAASSPSSSSSSSSSLFQETLEMPRWPPRLRVPRAVPRDPGTTPGCCINPQGEDMSSRDGEGTGSLDDTEILPRAPSQPSSSLGASNSPGSSPTVPLVPGGHRHPQDSPSDAQASPGSSPTVPLVPGGHGHPQDSPSDAQGFPCASRTPNPGVLEAGSGWQDPSPLGTHQPLWPHRSFSRPLAPQLPGSTAVEPGGPAVPLLPAGCSTHCSKEHLEDEERGQAPTERHSPGTEATTSPGDTVVQDGRVCMAPLRPLSDEGLRRRLRALGDNPGPVTELTRWLYLRRLEKLVKGHQGRPAGESQGSPPAWLSGPHGAGVGLTVLPDASMAAPGHSPELAAALRTGRIPDCAQDELVLAQQFDCSDQRWHWREGLVKSSFNYLLLDPRTTQNLPLRSHHLSPTECFRTFVKAIFYVGKGTRARPYCHLTEALSQHRAGTQKGCPKVRRILEIWASGQGVISVHCFQSTLPAEAYTRESCLMEALGLQTITNQRKGHCYGTVASWPAERRRRLGVHMLHRVMRIFLAEGERQLRPADIQGGR</sequence>
<feature type="region of interest" description="Disordered" evidence="1">
    <location>
        <begin position="49"/>
        <end position="134"/>
    </location>
</feature>
<keyword evidence="4" id="KW-1185">Reference proteome</keyword>
<feature type="compositionally biased region" description="Pro residues" evidence="1">
    <location>
        <begin position="102"/>
        <end position="116"/>
    </location>
</feature>
<feature type="compositionally biased region" description="Low complexity" evidence="1">
    <location>
        <begin position="616"/>
        <end position="627"/>
    </location>
</feature>
<dbReference type="CDD" id="cd12934">
    <property type="entry name" value="LEM"/>
    <property type="match status" value="1"/>
</dbReference>
<reference evidence="3" key="1">
    <citation type="submission" date="2025-08" db="UniProtKB">
        <authorList>
            <consortium name="Ensembl"/>
        </authorList>
    </citation>
    <scope>IDENTIFICATION</scope>
</reference>
<dbReference type="Pfam" id="PF03020">
    <property type="entry name" value="LEM"/>
    <property type="match status" value="1"/>
</dbReference>
<reference evidence="3" key="2">
    <citation type="submission" date="2025-09" db="UniProtKB">
        <authorList>
            <consortium name="Ensembl"/>
        </authorList>
    </citation>
    <scope>IDENTIFICATION</scope>
</reference>
<evidence type="ECO:0000256" key="1">
    <source>
        <dbReference type="SAM" id="MobiDB-lite"/>
    </source>
</evidence>
<dbReference type="OMA" id="DPRTTQN"/>
<organism evidence="3 4">
    <name type="scientific">Falco tinnunculus</name>
    <name type="common">Common kestrel</name>
    <dbReference type="NCBI Taxonomy" id="100819"/>
    <lineage>
        <taxon>Eukaryota</taxon>
        <taxon>Metazoa</taxon>
        <taxon>Chordata</taxon>
        <taxon>Craniata</taxon>
        <taxon>Vertebrata</taxon>
        <taxon>Euteleostomi</taxon>
        <taxon>Archelosauria</taxon>
        <taxon>Archosauria</taxon>
        <taxon>Dinosauria</taxon>
        <taxon>Saurischia</taxon>
        <taxon>Theropoda</taxon>
        <taxon>Coelurosauria</taxon>
        <taxon>Aves</taxon>
        <taxon>Neognathae</taxon>
        <taxon>Neoaves</taxon>
        <taxon>Telluraves</taxon>
        <taxon>Australaves</taxon>
        <taxon>Falconiformes</taxon>
        <taxon>Falconidae</taxon>
        <taxon>Falco</taxon>
    </lineage>
</organism>
<dbReference type="PANTHER" id="PTHR46427:SF1">
    <property type="entry name" value="ANKYRIN REPEAT AND LEM DOMAIN-CONTAINING PROTEIN 1"/>
    <property type="match status" value="1"/>
</dbReference>
<proteinExistence type="predicted"/>
<dbReference type="GO" id="GO:0004520">
    <property type="term" value="F:DNA endonuclease activity"/>
    <property type="evidence" value="ECO:0007669"/>
    <property type="project" value="TreeGrafter"/>
</dbReference>
<dbReference type="CDD" id="cd10454">
    <property type="entry name" value="GIY-YIG_COG3680_Meta"/>
    <property type="match status" value="1"/>
</dbReference>
<dbReference type="InterPro" id="IPR003887">
    <property type="entry name" value="LEM_dom"/>
</dbReference>
<name>A0A8C4XNZ8_FALTI</name>
<accession>A0A8C4XNZ8</accession>
<dbReference type="Proteomes" id="UP000694562">
    <property type="component" value="Unplaced"/>
</dbReference>
<feature type="compositionally biased region" description="Low complexity" evidence="1">
    <location>
        <begin position="324"/>
        <end position="334"/>
    </location>
</feature>
<feature type="region of interest" description="Disordered" evidence="1">
    <location>
        <begin position="266"/>
        <end position="288"/>
    </location>
</feature>
<evidence type="ECO:0000313" key="3">
    <source>
        <dbReference type="Ensembl" id="ENSFTIP00000011543.1"/>
    </source>
</evidence>
<dbReference type="AlphaFoldDB" id="A0A8C4XNZ8"/>
<protein>
    <recommendedName>
        <fullName evidence="2">LEM domain-containing protein</fullName>
    </recommendedName>
</protein>
<dbReference type="GO" id="GO:0000712">
    <property type="term" value="P:resolution of meiotic recombination intermediates"/>
    <property type="evidence" value="ECO:0007669"/>
    <property type="project" value="TreeGrafter"/>
</dbReference>
<evidence type="ECO:0000259" key="2">
    <source>
        <dbReference type="PROSITE" id="PS50954"/>
    </source>
</evidence>
<dbReference type="GO" id="GO:0005737">
    <property type="term" value="C:cytoplasm"/>
    <property type="evidence" value="ECO:0007669"/>
    <property type="project" value="TreeGrafter"/>
</dbReference>